<protein>
    <submittedName>
        <fullName evidence="1">Uncharacterized protein</fullName>
    </submittedName>
</protein>
<reference evidence="2" key="1">
    <citation type="journal article" date="2024" name="Proc. Natl. Acad. Sci. U.S.A.">
        <title>Extraordinary preservation of gene collinearity over three hundred million years revealed in homosporous lycophytes.</title>
        <authorList>
            <person name="Li C."/>
            <person name="Wickell D."/>
            <person name="Kuo L.Y."/>
            <person name="Chen X."/>
            <person name="Nie B."/>
            <person name="Liao X."/>
            <person name="Peng D."/>
            <person name="Ji J."/>
            <person name="Jenkins J."/>
            <person name="Williams M."/>
            <person name="Shu S."/>
            <person name="Plott C."/>
            <person name="Barry K."/>
            <person name="Rajasekar S."/>
            <person name="Grimwood J."/>
            <person name="Han X."/>
            <person name="Sun S."/>
            <person name="Hou Z."/>
            <person name="He W."/>
            <person name="Dai G."/>
            <person name="Sun C."/>
            <person name="Schmutz J."/>
            <person name="Leebens-Mack J.H."/>
            <person name="Li F.W."/>
            <person name="Wang L."/>
        </authorList>
    </citation>
    <scope>NUCLEOTIDE SEQUENCE [LARGE SCALE GENOMIC DNA]</scope>
    <source>
        <strain evidence="2">cv. PW_Plant_1</strain>
    </source>
</reference>
<proteinExistence type="predicted"/>
<keyword evidence="2" id="KW-1185">Reference proteome</keyword>
<name>A0ACC2DG72_DIPCM</name>
<evidence type="ECO:0000313" key="2">
    <source>
        <dbReference type="Proteomes" id="UP001162992"/>
    </source>
</evidence>
<dbReference type="Proteomes" id="UP001162992">
    <property type="component" value="Chromosome 6"/>
</dbReference>
<comment type="caution">
    <text evidence="1">The sequence shown here is derived from an EMBL/GenBank/DDBJ whole genome shotgun (WGS) entry which is preliminary data.</text>
</comment>
<dbReference type="EMBL" id="CM055097">
    <property type="protein sequence ID" value="KAJ7552977.1"/>
    <property type="molecule type" value="Genomic_DNA"/>
</dbReference>
<accession>A0ACC2DG72</accession>
<sequence length="155" mass="18178">MPLRGVHKVLASMNKLQNLIYPFQDGLPVVGYKLLNYHGSASRRDDHQAHESVSSHPLDVPKGCLAVYVGRERRRFVVPIYYLKHHLFKYLLERSANEFGFEYRTGIILPCEVELFRRLLWLIEHNHPAAQKIDLDQLLKNYTFDHTDDVLQMHV</sequence>
<organism evidence="1 2">
    <name type="scientific">Diphasiastrum complanatum</name>
    <name type="common">Issler's clubmoss</name>
    <name type="synonym">Lycopodium complanatum</name>
    <dbReference type="NCBI Taxonomy" id="34168"/>
    <lineage>
        <taxon>Eukaryota</taxon>
        <taxon>Viridiplantae</taxon>
        <taxon>Streptophyta</taxon>
        <taxon>Embryophyta</taxon>
        <taxon>Tracheophyta</taxon>
        <taxon>Lycopodiopsida</taxon>
        <taxon>Lycopodiales</taxon>
        <taxon>Lycopodiaceae</taxon>
        <taxon>Lycopodioideae</taxon>
        <taxon>Diphasiastrum</taxon>
    </lineage>
</organism>
<gene>
    <name evidence="1" type="ORF">O6H91_06G079300</name>
</gene>
<evidence type="ECO:0000313" key="1">
    <source>
        <dbReference type="EMBL" id="KAJ7552977.1"/>
    </source>
</evidence>